<organism evidence="5 6">
    <name type="scientific">Paradevosia shaoguanensis</name>
    <dbReference type="NCBI Taxonomy" id="1335043"/>
    <lineage>
        <taxon>Bacteria</taxon>
        <taxon>Pseudomonadati</taxon>
        <taxon>Pseudomonadota</taxon>
        <taxon>Alphaproteobacteria</taxon>
        <taxon>Hyphomicrobiales</taxon>
        <taxon>Devosiaceae</taxon>
        <taxon>Paradevosia</taxon>
    </lineage>
</organism>
<evidence type="ECO:0000256" key="3">
    <source>
        <dbReference type="SAM" id="SignalP"/>
    </source>
</evidence>
<evidence type="ECO:0000313" key="6">
    <source>
        <dbReference type="Proteomes" id="UP001156140"/>
    </source>
</evidence>
<feature type="compositionally biased region" description="Low complexity" evidence="1">
    <location>
        <begin position="38"/>
        <end position="77"/>
    </location>
</feature>
<proteinExistence type="predicted"/>
<keyword evidence="3" id="KW-0732">Signal</keyword>
<keyword evidence="2" id="KW-0472">Membrane</keyword>
<dbReference type="EMBL" id="JALAZD010000003">
    <property type="protein sequence ID" value="MCI0128912.1"/>
    <property type="molecule type" value="Genomic_DNA"/>
</dbReference>
<feature type="region of interest" description="Disordered" evidence="1">
    <location>
        <begin position="141"/>
        <end position="190"/>
    </location>
</feature>
<feature type="domain" description="Tim44-like" evidence="4">
    <location>
        <begin position="176"/>
        <end position="320"/>
    </location>
</feature>
<dbReference type="Gene3D" id="3.10.450.240">
    <property type="match status" value="1"/>
</dbReference>
<evidence type="ECO:0000256" key="1">
    <source>
        <dbReference type="SAM" id="MobiDB-lite"/>
    </source>
</evidence>
<evidence type="ECO:0000259" key="4">
    <source>
        <dbReference type="SMART" id="SM00978"/>
    </source>
</evidence>
<keyword evidence="2" id="KW-1133">Transmembrane helix</keyword>
<feature type="signal peptide" evidence="3">
    <location>
        <begin position="1"/>
        <end position="30"/>
    </location>
</feature>
<evidence type="ECO:0000313" key="5">
    <source>
        <dbReference type="EMBL" id="MCI0128912.1"/>
    </source>
</evidence>
<dbReference type="SMART" id="SM00978">
    <property type="entry name" value="Tim44"/>
    <property type="match status" value="1"/>
</dbReference>
<feature type="chain" id="PRO_5041384852" evidence="3">
    <location>
        <begin position="31"/>
        <end position="321"/>
    </location>
</feature>
<dbReference type="PANTHER" id="PTHR41542:SF1">
    <property type="entry name" value="BLL5807 PROTEIN"/>
    <property type="match status" value="1"/>
</dbReference>
<protein>
    <submittedName>
        <fullName evidence="5">Tim44 domain-containing protein</fullName>
    </submittedName>
</protein>
<keyword evidence="6" id="KW-1185">Reference proteome</keyword>
<reference evidence="5" key="1">
    <citation type="submission" date="2022-03" db="EMBL/GenBank/DDBJ databases">
        <title>The complete genome sequence of a Methyloterrigena soli.</title>
        <authorList>
            <person name="Zi Z."/>
        </authorList>
    </citation>
    <scope>NUCLEOTIDE SEQUENCE</scope>
    <source>
        <strain evidence="5">M48</strain>
    </source>
</reference>
<comment type="caution">
    <text evidence="5">The sequence shown here is derived from an EMBL/GenBank/DDBJ whole genome shotgun (WGS) entry which is preliminary data.</text>
</comment>
<dbReference type="SUPFAM" id="SSF54427">
    <property type="entry name" value="NTF2-like"/>
    <property type="match status" value="1"/>
</dbReference>
<sequence>MFASRGFRLASLLASLVLVFSMATVDQAEARRGGSFGSRGTRTFQAPAPTNTAPMTTPPVQRSMTQQNNAATPAANAAQTRGFGSGFGGAMLRGLMFGGLLGLLFGAGFGGFGGMLALLAQVAIIGGLIYLAMRFFRPSPAGGRRATAGGPSVNAYEAPYRDNGPAAGQRYGAGPSTTSSRKPGNPDEIGVSQADLETFESMLTRVQAAFTQENYAALRALTTPEMMSYLSEELGNNATAGVKNEVADVKLLQGDLSEAWREGNVEYATAAMRYSSVDVTRERASGRVVDGDPDRATEATELWTFTRPRGGDWKLSAIQEA</sequence>
<keyword evidence="2" id="KW-0812">Transmembrane</keyword>
<dbReference type="InterPro" id="IPR032710">
    <property type="entry name" value="NTF2-like_dom_sf"/>
</dbReference>
<feature type="transmembrane region" description="Helical" evidence="2">
    <location>
        <begin position="100"/>
        <end position="131"/>
    </location>
</feature>
<dbReference type="RefSeq" id="WP_182399386.1">
    <property type="nucleotide sequence ID" value="NZ_JAKETQ010000003.1"/>
</dbReference>
<accession>A0AA41QRA6</accession>
<dbReference type="AlphaFoldDB" id="A0AA41QRA6"/>
<dbReference type="InterPro" id="IPR007379">
    <property type="entry name" value="Tim44-like_dom"/>
</dbReference>
<name>A0AA41QRA6_9HYPH</name>
<dbReference type="PANTHER" id="PTHR41542">
    <property type="entry name" value="BLL5807 PROTEIN"/>
    <property type="match status" value="1"/>
</dbReference>
<dbReference type="Proteomes" id="UP001156140">
    <property type="component" value="Unassembled WGS sequence"/>
</dbReference>
<dbReference type="Pfam" id="PF04280">
    <property type="entry name" value="Tim44"/>
    <property type="match status" value="1"/>
</dbReference>
<evidence type="ECO:0000256" key="2">
    <source>
        <dbReference type="SAM" id="Phobius"/>
    </source>
</evidence>
<feature type="region of interest" description="Disordered" evidence="1">
    <location>
        <begin position="31"/>
        <end position="77"/>
    </location>
</feature>
<gene>
    <name evidence="5" type="ORF">ML536_18920</name>
</gene>
<feature type="compositionally biased region" description="Low complexity" evidence="1">
    <location>
        <begin position="141"/>
        <end position="152"/>
    </location>
</feature>